<comment type="caution">
    <text evidence="2">The sequence shown here is derived from an EMBL/GenBank/DDBJ whole genome shotgun (WGS) entry which is preliminary data.</text>
</comment>
<feature type="region of interest" description="Disordered" evidence="1">
    <location>
        <begin position="1"/>
        <end position="39"/>
    </location>
</feature>
<organism evidence="2 3">
    <name type="scientific">Chloebia gouldiae</name>
    <name type="common">Gouldian finch</name>
    <name type="synonym">Erythrura gouldiae</name>
    <dbReference type="NCBI Taxonomy" id="44316"/>
    <lineage>
        <taxon>Eukaryota</taxon>
        <taxon>Metazoa</taxon>
        <taxon>Chordata</taxon>
        <taxon>Craniata</taxon>
        <taxon>Vertebrata</taxon>
        <taxon>Euteleostomi</taxon>
        <taxon>Archelosauria</taxon>
        <taxon>Archosauria</taxon>
        <taxon>Dinosauria</taxon>
        <taxon>Saurischia</taxon>
        <taxon>Theropoda</taxon>
        <taxon>Coelurosauria</taxon>
        <taxon>Aves</taxon>
        <taxon>Neognathae</taxon>
        <taxon>Neoaves</taxon>
        <taxon>Telluraves</taxon>
        <taxon>Australaves</taxon>
        <taxon>Passeriformes</taxon>
        <taxon>Passeroidea</taxon>
        <taxon>Passeridae</taxon>
        <taxon>Chloebia</taxon>
    </lineage>
</organism>
<feature type="compositionally biased region" description="Low complexity" evidence="1">
    <location>
        <begin position="12"/>
        <end position="27"/>
    </location>
</feature>
<dbReference type="AlphaFoldDB" id="A0A3L8S2B8"/>
<evidence type="ECO:0000313" key="3">
    <source>
        <dbReference type="Proteomes" id="UP000276834"/>
    </source>
</evidence>
<proteinExistence type="predicted"/>
<dbReference type="EMBL" id="QUSF01000088">
    <property type="protein sequence ID" value="RLV93922.1"/>
    <property type="molecule type" value="Genomic_DNA"/>
</dbReference>
<gene>
    <name evidence="2" type="ORF">DV515_00013311</name>
</gene>
<evidence type="ECO:0000313" key="2">
    <source>
        <dbReference type="EMBL" id="RLV93922.1"/>
    </source>
</evidence>
<evidence type="ECO:0000256" key="1">
    <source>
        <dbReference type="SAM" id="MobiDB-lite"/>
    </source>
</evidence>
<protein>
    <submittedName>
        <fullName evidence="2">Uncharacterized protein</fullName>
    </submittedName>
</protein>
<dbReference type="OrthoDB" id="206724at2759"/>
<reference evidence="2 3" key="1">
    <citation type="journal article" date="2018" name="Proc. R. Soc. B">
        <title>A non-coding region near Follistatin controls head colour polymorphism in the Gouldian finch.</title>
        <authorList>
            <person name="Toomey M.B."/>
            <person name="Marques C.I."/>
            <person name="Andrade P."/>
            <person name="Araujo P.M."/>
            <person name="Sabatino S."/>
            <person name="Gazda M.A."/>
            <person name="Afonso S."/>
            <person name="Lopes R.J."/>
            <person name="Corbo J.C."/>
            <person name="Carneiro M."/>
        </authorList>
    </citation>
    <scope>NUCLEOTIDE SEQUENCE [LARGE SCALE GENOMIC DNA]</scope>
    <source>
        <strain evidence="2">Red01</strain>
        <tissue evidence="2">Muscle</tissue>
    </source>
</reference>
<name>A0A3L8S2B8_CHLGU</name>
<dbReference type="Proteomes" id="UP000276834">
    <property type="component" value="Unassembled WGS sequence"/>
</dbReference>
<sequence>MRTNDIAENGCSAAPEEPLPRAAPSPLAEKKDPKLREDRRPITVHFGQGLSRSAALCGWQRALKCMHALGSGPGSGRAVQGARPQRCRGAPPPRGPLIETCCQTAQTPPAAAAAPKDPALLQARLAAPTEVGISKWFIPALHTSTKRGDQAPLLFQPGPHDTRIPEKYFVLQGGIHGH</sequence>
<keyword evidence="3" id="KW-1185">Reference proteome</keyword>
<feature type="compositionally biased region" description="Basic and acidic residues" evidence="1">
    <location>
        <begin position="28"/>
        <end position="39"/>
    </location>
</feature>
<accession>A0A3L8S2B8</accession>